<feature type="compositionally biased region" description="Polar residues" evidence="1">
    <location>
        <begin position="427"/>
        <end position="457"/>
    </location>
</feature>
<keyword evidence="2" id="KW-0812">Transmembrane</keyword>
<comment type="caution">
    <text evidence="4">The sequence shown here is derived from an EMBL/GenBank/DDBJ whole genome shotgun (WGS) entry which is preliminary data.</text>
</comment>
<feature type="signal peptide" evidence="3">
    <location>
        <begin position="1"/>
        <end position="19"/>
    </location>
</feature>
<feature type="compositionally biased region" description="Basic and acidic residues" evidence="1">
    <location>
        <begin position="407"/>
        <end position="426"/>
    </location>
</feature>
<evidence type="ECO:0000313" key="5">
    <source>
        <dbReference type="Proteomes" id="UP001049176"/>
    </source>
</evidence>
<keyword evidence="5" id="KW-1185">Reference proteome</keyword>
<dbReference type="OrthoDB" id="2796893at2759"/>
<evidence type="ECO:0000256" key="3">
    <source>
        <dbReference type="SAM" id="SignalP"/>
    </source>
</evidence>
<reference evidence="4" key="1">
    <citation type="journal article" date="2021" name="Genome Biol. Evol.">
        <title>The assembled and annotated genome of the fairy-ring fungus Marasmius oreades.</title>
        <authorList>
            <person name="Hiltunen M."/>
            <person name="Ament-Velasquez S.L."/>
            <person name="Johannesson H."/>
        </authorList>
    </citation>
    <scope>NUCLEOTIDE SEQUENCE</scope>
    <source>
        <strain evidence="4">03SP1</strain>
    </source>
</reference>
<evidence type="ECO:0000313" key="4">
    <source>
        <dbReference type="EMBL" id="KAG7086286.1"/>
    </source>
</evidence>
<protein>
    <submittedName>
        <fullName evidence="4">Uncharacterized protein</fullName>
    </submittedName>
</protein>
<dbReference type="RefSeq" id="XP_043002757.1">
    <property type="nucleotide sequence ID" value="XM_043159158.1"/>
</dbReference>
<feature type="transmembrane region" description="Helical" evidence="2">
    <location>
        <begin position="194"/>
        <end position="218"/>
    </location>
</feature>
<dbReference type="Proteomes" id="UP001049176">
    <property type="component" value="Chromosome 10"/>
</dbReference>
<dbReference type="KEGG" id="more:E1B28_002250"/>
<keyword evidence="2" id="KW-0472">Membrane</keyword>
<dbReference type="EMBL" id="CM032190">
    <property type="protein sequence ID" value="KAG7086286.1"/>
    <property type="molecule type" value="Genomic_DNA"/>
</dbReference>
<evidence type="ECO:0000256" key="1">
    <source>
        <dbReference type="SAM" id="MobiDB-lite"/>
    </source>
</evidence>
<evidence type="ECO:0000256" key="2">
    <source>
        <dbReference type="SAM" id="Phobius"/>
    </source>
</evidence>
<feature type="chain" id="PRO_5040115913" evidence="3">
    <location>
        <begin position="20"/>
        <end position="501"/>
    </location>
</feature>
<dbReference type="GeneID" id="66071326"/>
<organism evidence="4 5">
    <name type="scientific">Marasmius oreades</name>
    <name type="common">fairy-ring Marasmius</name>
    <dbReference type="NCBI Taxonomy" id="181124"/>
    <lineage>
        <taxon>Eukaryota</taxon>
        <taxon>Fungi</taxon>
        <taxon>Dikarya</taxon>
        <taxon>Basidiomycota</taxon>
        <taxon>Agaricomycotina</taxon>
        <taxon>Agaricomycetes</taxon>
        <taxon>Agaricomycetidae</taxon>
        <taxon>Agaricales</taxon>
        <taxon>Marasmiineae</taxon>
        <taxon>Marasmiaceae</taxon>
        <taxon>Marasmius</taxon>
    </lineage>
</organism>
<sequence length="501" mass="53742">MLLLLSSVTFLSLSVLSGATSLSSRASVQSNATCGAQYFWLYNHKSISPCWLAAAVTGPCQQGDFNVAPLQPDHHYDPPINATATRCLCSWAAYNLYSACTACQGEVGILSWPVYSQDCPSDYLSSTTYWPANFTITGNNELPYYAGTNPSTWADQRFNVQQAMNITNQQHPDLTGVSPSPTDSSTKNKSGTPVGAIAGGVVGGVAVLVLGALTFWYLRRKRNATKFKGVQELDPGYQRNSFSEVAHKPLHNPSFSYAGSTFPTSTHPASPTVYTHNESVHSFSQFGSVSAFTTPHSPLPSRYVTSPAPTMQTTFPTAAPEDHIQPFLISPTHLSQTHSHPDPPVTPRKGDLVVLNPTQRIPGPPVNRDDESVEEGAVRGNGVSADPPAYTQYPGNSESSSHNVAAVRREQHGHGHRPYPAEKGNRSQDMTQSSATSPWTSVGSGETINNSATSSTVPFGISAGEFGQIRTPQRSQTRLPPPNSGRSVIGDGDQDEHVEVA</sequence>
<name>A0A9P7RN98_9AGAR</name>
<feature type="region of interest" description="Disordered" evidence="1">
    <location>
        <begin position="169"/>
        <end position="191"/>
    </location>
</feature>
<feature type="region of interest" description="Disordered" evidence="1">
    <location>
        <begin position="356"/>
        <end position="501"/>
    </location>
</feature>
<proteinExistence type="predicted"/>
<dbReference type="AlphaFoldDB" id="A0A9P7RN98"/>
<feature type="compositionally biased region" description="Polar residues" evidence="1">
    <location>
        <begin position="393"/>
        <end position="403"/>
    </location>
</feature>
<gene>
    <name evidence="4" type="ORF">E1B28_002250</name>
</gene>
<accession>A0A9P7RN98</accession>
<keyword evidence="2" id="KW-1133">Transmembrane helix</keyword>
<keyword evidence="3" id="KW-0732">Signal</keyword>